<reference evidence="1 2" key="1">
    <citation type="submission" date="2020-09" db="EMBL/GenBank/DDBJ databases">
        <title>Paenibacillus sp. CAU 1523 isolated from sand of Haeundae Beach.</title>
        <authorList>
            <person name="Kim W."/>
        </authorList>
    </citation>
    <scope>NUCLEOTIDE SEQUENCE [LARGE SCALE GENOMIC DNA]</scope>
    <source>
        <strain evidence="1 2">CAU 1523</strain>
    </source>
</reference>
<dbReference type="Proteomes" id="UP000634529">
    <property type="component" value="Unassembled WGS sequence"/>
</dbReference>
<sequence length="48" mass="5921">MYASQGEWIYYRSFSDEGGLYKKLKKMVRIKRKFRMDGRRILMSPRSR</sequence>
<accession>A0ABR9B4C5</accession>
<gene>
    <name evidence="1" type="ORF">IFO66_23410</name>
</gene>
<comment type="caution">
    <text evidence="1">The sequence shown here is derived from an EMBL/GenBank/DDBJ whole genome shotgun (WGS) entry which is preliminary data.</text>
</comment>
<keyword evidence="2" id="KW-1185">Reference proteome</keyword>
<dbReference type="EMBL" id="JACYTN010000045">
    <property type="protein sequence ID" value="MBD8501226.1"/>
    <property type="molecule type" value="Genomic_DNA"/>
</dbReference>
<protein>
    <submittedName>
        <fullName evidence="1">Uncharacterized protein</fullName>
    </submittedName>
</protein>
<name>A0ABR9B4C5_9BACL</name>
<evidence type="ECO:0000313" key="1">
    <source>
        <dbReference type="EMBL" id="MBD8501226.1"/>
    </source>
</evidence>
<proteinExistence type="predicted"/>
<evidence type="ECO:0000313" key="2">
    <source>
        <dbReference type="Proteomes" id="UP000634529"/>
    </source>
</evidence>
<organism evidence="1 2">
    <name type="scientific">Paenibacillus arenosi</name>
    <dbReference type="NCBI Taxonomy" id="2774142"/>
    <lineage>
        <taxon>Bacteria</taxon>
        <taxon>Bacillati</taxon>
        <taxon>Bacillota</taxon>
        <taxon>Bacilli</taxon>
        <taxon>Bacillales</taxon>
        <taxon>Paenibacillaceae</taxon>
        <taxon>Paenibacillus</taxon>
    </lineage>
</organism>